<dbReference type="GeneID" id="19010771"/>
<feature type="compositionally biased region" description="Basic and acidic residues" evidence="1">
    <location>
        <begin position="530"/>
        <end position="575"/>
    </location>
</feature>
<feature type="compositionally biased region" description="Acidic residues" evidence="1">
    <location>
        <begin position="621"/>
        <end position="630"/>
    </location>
</feature>
<feature type="compositionally biased region" description="Basic and acidic residues" evidence="1">
    <location>
        <begin position="187"/>
        <end position="199"/>
    </location>
</feature>
<dbReference type="eggNOG" id="ENOG502SC65">
    <property type="taxonomic scope" value="Eukaryota"/>
</dbReference>
<feature type="compositionally biased region" description="Polar residues" evidence="1">
    <location>
        <begin position="688"/>
        <end position="705"/>
    </location>
</feature>
<feature type="region of interest" description="Disordered" evidence="1">
    <location>
        <begin position="1"/>
        <end position="279"/>
    </location>
</feature>
<dbReference type="STRING" id="41875.K8ERT3"/>
<gene>
    <name evidence="2" type="ordered locus">Bathy18g00180</name>
</gene>
<evidence type="ECO:0000256" key="1">
    <source>
        <dbReference type="SAM" id="MobiDB-lite"/>
    </source>
</evidence>
<dbReference type="AlphaFoldDB" id="K8ERT3"/>
<name>K8ERT3_9CHLO</name>
<feature type="compositionally biased region" description="Polar residues" evidence="1">
    <location>
        <begin position="773"/>
        <end position="794"/>
    </location>
</feature>
<feature type="compositionally biased region" description="Gly residues" evidence="1">
    <location>
        <begin position="709"/>
        <end position="718"/>
    </location>
</feature>
<feature type="compositionally biased region" description="Basic and acidic residues" evidence="1">
    <location>
        <begin position="611"/>
        <end position="620"/>
    </location>
</feature>
<organism evidence="2 3">
    <name type="scientific">Bathycoccus prasinos</name>
    <dbReference type="NCBI Taxonomy" id="41875"/>
    <lineage>
        <taxon>Eukaryota</taxon>
        <taxon>Viridiplantae</taxon>
        <taxon>Chlorophyta</taxon>
        <taxon>Mamiellophyceae</taxon>
        <taxon>Mamiellales</taxon>
        <taxon>Bathycoccaceae</taxon>
        <taxon>Bathycoccus</taxon>
    </lineage>
</organism>
<protein>
    <submittedName>
        <fullName evidence="2">Uncharacterized protein</fullName>
    </submittedName>
</protein>
<evidence type="ECO:0000313" key="3">
    <source>
        <dbReference type="Proteomes" id="UP000198341"/>
    </source>
</evidence>
<feature type="compositionally biased region" description="Acidic residues" evidence="1">
    <location>
        <begin position="441"/>
        <end position="458"/>
    </location>
</feature>
<feature type="compositionally biased region" description="Acidic residues" evidence="1">
    <location>
        <begin position="372"/>
        <end position="405"/>
    </location>
</feature>
<proteinExistence type="predicted"/>
<feature type="compositionally biased region" description="Acidic residues" evidence="1">
    <location>
        <begin position="352"/>
        <end position="362"/>
    </location>
</feature>
<dbReference type="EMBL" id="FO082261">
    <property type="protein sequence ID" value="CCO20669.1"/>
    <property type="molecule type" value="Genomic_DNA"/>
</dbReference>
<feature type="compositionally biased region" description="Acidic residues" evidence="1">
    <location>
        <begin position="35"/>
        <end position="49"/>
    </location>
</feature>
<dbReference type="Proteomes" id="UP000198341">
    <property type="component" value="Chromosome 18"/>
</dbReference>
<feature type="compositionally biased region" description="Basic and acidic residues" evidence="1">
    <location>
        <begin position="256"/>
        <end position="279"/>
    </location>
</feature>
<feature type="region of interest" description="Disordered" evidence="1">
    <location>
        <begin position="773"/>
        <end position="810"/>
    </location>
</feature>
<sequence length="858" mass="96977">MTEVPTKVVAFEKENVSSKGVPNLPSPPSPLGDEIQNDELDEEEEEEEERATIEEAAIEKTKEQNNDKEEEEEEDFIRIKRRVRGTNEKEEEEEEVIADAADIKKKTNDKEEEREDVNNNNTVEKSFKKKTLKHKSGERVEKVASKKNTSGQGDEEKAEEGDKFEFELEEEEEEEEEMEEDDDEERILERRFAETGRLSEDEEEDEESESELNFSSSEEEENESSSDSEVEDNEGGRRRRGGRKATKKGGGKKKKAIDPNDKEAVMRQKKEEADEAHEKLMRKTAKHVHFPGYRVQAERTSFLPVIEKLQNNLRMVENDENLRARYPRPPPSPEKKEFQAEEDAEGAVNDGVNEEVSEDEGEDGGKEKTNFDEIDGMDLLSEEEEEEEEEMIELEEESDSDDEVAAAEFIRKSLSAKKTMKVVVNDPAHAEDKDNTAKENQDDEDGDEDDGELSEEEDMTGKERREQRKLARNFYKEDRKNQKKERRSKKATEGVDDEAEMSEDGGHTDDDDEDDIETARAEIDEMADFVDFREGTALDNDERRNEARRDAHAKREFQEDEEYIKKMKELVENGFKRPKRGLNGEEDDDGKWKTRRTQERGDDSESESDSDDLRNLRPEEAVEVSDDEDEGAKAFKERQAQRFSMKKASGGDTQEPNENEALPEVGEGKVSMEVMKLFEKEKNKKSTKYNNKGQGTTQSQTIASDLSNRGGGGSGSGLSRGNSQFSNLGAARTSSTSFLKRNGSSKSQSGFAKGIISGGAASRTFVFGSALDNSNSQWATTQRETETMPSSLGNNLLGGDEARTGFGDDVANNNINSSASVMENKKKSLFSMLQKSTKDEDWEKDDDQGQGIKSVLGM</sequence>
<feature type="compositionally biased region" description="Acidic residues" evidence="1">
    <location>
        <begin position="494"/>
        <end position="516"/>
    </location>
</feature>
<reference evidence="2 3" key="1">
    <citation type="submission" date="2011-10" db="EMBL/GenBank/DDBJ databases">
        <authorList>
            <person name="Genoscope - CEA"/>
        </authorList>
    </citation>
    <scope>NUCLEOTIDE SEQUENCE [LARGE SCALE GENOMIC DNA]</scope>
    <source>
        <strain evidence="2 3">RCC 1105</strain>
    </source>
</reference>
<feature type="compositionally biased region" description="Basic and acidic residues" evidence="1">
    <location>
        <begin position="135"/>
        <end position="144"/>
    </location>
</feature>
<evidence type="ECO:0000313" key="2">
    <source>
        <dbReference type="EMBL" id="CCO20669.1"/>
    </source>
</evidence>
<feature type="region of interest" description="Disordered" evidence="1">
    <location>
        <begin position="319"/>
        <end position="753"/>
    </location>
</feature>
<feature type="compositionally biased region" description="Basic and acidic residues" evidence="1">
    <location>
        <begin position="631"/>
        <end position="640"/>
    </location>
</feature>
<dbReference type="RefSeq" id="XP_007508178.1">
    <property type="nucleotide sequence ID" value="XM_007508116.1"/>
</dbReference>
<feature type="compositionally biased region" description="Acidic residues" evidence="1">
    <location>
        <begin position="217"/>
        <end position="233"/>
    </location>
</feature>
<dbReference type="KEGG" id="bpg:Bathy18g00180"/>
<feature type="compositionally biased region" description="Basic and acidic residues" evidence="1">
    <location>
        <begin position="428"/>
        <end position="440"/>
    </location>
</feature>
<feature type="compositionally biased region" description="Basic and acidic residues" evidence="1">
    <location>
        <begin position="101"/>
        <end position="111"/>
    </location>
</feature>
<feature type="compositionally biased region" description="Acidic residues" evidence="1">
    <location>
        <begin position="200"/>
        <end position="210"/>
    </location>
</feature>
<feature type="region of interest" description="Disordered" evidence="1">
    <location>
        <begin position="835"/>
        <end position="858"/>
    </location>
</feature>
<accession>K8ERT3</accession>
<feature type="compositionally biased region" description="Basic and acidic residues" evidence="1">
    <location>
        <begin position="459"/>
        <end position="480"/>
    </location>
</feature>
<feature type="compositionally biased region" description="Basic residues" evidence="1">
    <location>
        <begin position="237"/>
        <end position="255"/>
    </location>
</feature>
<keyword evidence="3" id="KW-1185">Reference proteome</keyword>
<feature type="compositionally biased region" description="Basic and acidic residues" evidence="1">
    <location>
        <begin position="590"/>
        <end position="603"/>
    </location>
</feature>
<feature type="compositionally biased region" description="Polar residues" evidence="1">
    <location>
        <begin position="724"/>
        <end position="750"/>
    </location>
</feature>
<feature type="compositionally biased region" description="Acidic residues" evidence="1">
    <location>
        <begin position="167"/>
        <end position="186"/>
    </location>
</feature>
<feature type="compositionally biased region" description="Basic and acidic residues" evidence="1">
    <location>
        <begin position="50"/>
        <end position="67"/>
    </location>
</feature>